<feature type="transmembrane region" description="Helical" evidence="1">
    <location>
        <begin position="53"/>
        <end position="75"/>
    </location>
</feature>
<dbReference type="EMBL" id="OX451739">
    <property type="protein sequence ID" value="CAI8606989.1"/>
    <property type="molecule type" value="Genomic_DNA"/>
</dbReference>
<feature type="transmembrane region" description="Helical" evidence="1">
    <location>
        <begin position="150"/>
        <end position="176"/>
    </location>
</feature>
<feature type="transmembrane region" description="Helical" evidence="1">
    <location>
        <begin position="95"/>
        <end position="112"/>
    </location>
</feature>
<protein>
    <submittedName>
        <fullName evidence="2">Uncharacterized protein</fullName>
    </submittedName>
</protein>
<feature type="transmembrane region" description="Helical" evidence="1">
    <location>
        <begin position="12"/>
        <end position="32"/>
    </location>
</feature>
<keyword evidence="1" id="KW-1133">Transmembrane helix</keyword>
<keyword evidence="1" id="KW-0472">Membrane</keyword>
<keyword evidence="1" id="KW-0812">Transmembrane</keyword>
<reference evidence="2 3" key="1">
    <citation type="submission" date="2023-01" db="EMBL/GenBank/DDBJ databases">
        <authorList>
            <person name="Kreplak J."/>
        </authorList>
    </citation>
    <scope>NUCLEOTIDE SEQUENCE [LARGE SCALE GENOMIC DNA]</scope>
</reference>
<dbReference type="AlphaFoldDB" id="A0AAV1A8U3"/>
<proteinExistence type="predicted"/>
<evidence type="ECO:0000313" key="2">
    <source>
        <dbReference type="EMBL" id="CAI8606989.1"/>
    </source>
</evidence>
<evidence type="ECO:0000313" key="3">
    <source>
        <dbReference type="Proteomes" id="UP001157006"/>
    </source>
</evidence>
<evidence type="ECO:0000256" key="1">
    <source>
        <dbReference type="SAM" id="Phobius"/>
    </source>
</evidence>
<gene>
    <name evidence="2" type="ORF">VFH_IV017080</name>
</gene>
<feature type="transmembrane region" description="Helical" evidence="1">
    <location>
        <begin position="119"/>
        <end position="138"/>
    </location>
</feature>
<dbReference type="Proteomes" id="UP001157006">
    <property type="component" value="Chromosome 4"/>
</dbReference>
<accession>A0AAV1A8U3</accession>
<name>A0AAV1A8U3_VICFA</name>
<keyword evidence="3" id="KW-1185">Reference proteome</keyword>
<organism evidence="2 3">
    <name type="scientific">Vicia faba</name>
    <name type="common">Broad bean</name>
    <name type="synonym">Faba vulgaris</name>
    <dbReference type="NCBI Taxonomy" id="3906"/>
    <lineage>
        <taxon>Eukaryota</taxon>
        <taxon>Viridiplantae</taxon>
        <taxon>Streptophyta</taxon>
        <taxon>Embryophyta</taxon>
        <taxon>Tracheophyta</taxon>
        <taxon>Spermatophyta</taxon>
        <taxon>Magnoliopsida</taxon>
        <taxon>eudicotyledons</taxon>
        <taxon>Gunneridae</taxon>
        <taxon>Pentapetalae</taxon>
        <taxon>rosids</taxon>
        <taxon>fabids</taxon>
        <taxon>Fabales</taxon>
        <taxon>Fabaceae</taxon>
        <taxon>Papilionoideae</taxon>
        <taxon>50 kb inversion clade</taxon>
        <taxon>NPAAA clade</taxon>
        <taxon>Hologalegina</taxon>
        <taxon>IRL clade</taxon>
        <taxon>Fabeae</taxon>
        <taxon>Vicia</taxon>
    </lineage>
</organism>
<sequence>MIHNVTASASMGYFDPFILFVNEFILLPSMLVKMALKPHIPSIAKLASDQQGLMCCFFFLSSGASPCYSACWFSPSRFLQGCIPHLMSFCFEVDPEPLHIFINLWVVVVVLVDHVELRSIISSWFSVVLVSYDFILYLGDTQYVPLLFVFRLMGFLNFIVVFLPFHVISIPFVIVVF</sequence>